<dbReference type="InterPro" id="IPR050902">
    <property type="entry name" value="ABC_Transporter_SBP"/>
</dbReference>
<dbReference type="Pfam" id="PF01497">
    <property type="entry name" value="Peripla_BP_2"/>
    <property type="match status" value="1"/>
</dbReference>
<dbReference type="PANTHER" id="PTHR30535:SF34">
    <property type="entry name" value="MOLYBDATE-BINDING PROTEIN MOLA"/>
    <property type="match status" value="1"/>
</dbReference>
<gene>
    <name evidence="3" type="ORF">MNB_SV-3-441</name>
</gene>
<reference evidence="3" key="1">
    <citation type="submission" date="2016-10" db="EMBL/GenBank/DDBJ databases">
        <authorList>
            <person name="de Groot N.N."/>
        </authorList>
    </citation>
    <scope>NUCLEOTIDE SEQUENCE</scope>
</reference>
<dbReference type="InterPro" id="IPR054828">
    <property type="entry name" value="Vit_B12_bind_prot"/>
</dbReference>
<dbReference type="InterPro" id="IPR002491">
    <property type="entry name" value="ABC_transptr_periplasmic_BD"/>
</dbReference>
<keyword evidence="1" id="KW-0732">Signal</keyword>
<name>A0A1W1CXY2_9ZZZZ</name>
<evidence type="ECO:0000259" key="2">
    <source>
        <dbReference type="PROSITE" id="PS50983"/>
    </source>
</evidence>
<dbReference type="Gene3D" id="3.40.50.1980">
    <property type="entry name" value="Nitrogenase molybdenum iron protein domain"/>
    <property type="match status" value="2"/>
</dbReference>
<proteinExistence type="predicted"/>
<dbReference type="EMBL" id="FPHI01000057">
    <property type="protein sequence ID" value="SFV70710.1"/>
    <property type="molecule type" value="Genomic_DNA"/>
</dbReference>
<organism evidence="3">
    <name type="scientific">hydrothermal vent metagenome</name>
    <dbReference type="NCBI Taxonomy" id="652676"/>
    <lineage>
        <taxon>unclassified sequences</taxon>
        <taxon>metagenomes</taxon>
        <taxon>ecological metagenomes</taxon>
    </lineage>
</organism>
<sequence length="273" mass="30400">MKIILLLLFSIYTYAQERIVTLSPAINEIVFALGSGDKVVGNTQYCTYPKASQSAPKVGGYFSPSLEKIIALKPSIVIMQPNNTKLAQKLKKLGIKTKIIPIDRLPHIQKAITELGSLLHKEKQAKSIVNSINYALNDIKGITKDKKILIVIGHNTSLVKQIFVVGQNLYLDDIINASGNTNALHSTRKGQPILNQENIIATNPDIVILLAHSMHQRGLSEYDLTEPWRELPISAGKTNDIYIIDKEYSGIPSDRLVLFLQDFKKILEHASHK</sequence>
<dbReference type="GO" id="GO:0071281">
    <property type="term" value="P:cellular response to iron ion"/>
    <property type="evidence" value="ECO:0007669"/>
    <property type="project" value="TreeGrafter"/>
</dbReference>
<evidence type="ECO:0000313" key="3">
    <source>
        <dbReference type="EMBL" id="SFV70710.1"/>
    </source>
</evidence>
<protein>
    <submittedName>
        <fullName evidence="3">Vitamin B12 ABC transporter, B12-binding component BtuF</fullName>
    </submittedName>
</protein>
<dbReference type="AlphaFoldDB" id="A0A1W1CXY2"/>
<dbReference type="PROSITE" id="PS50983">
    <property type="entry name" value="FE_B12_PBP"/>
    <property type="match status" value="1"/>
</dbReference>
<feature type="domain" description="Fe/B12 periplasmic-binding" evidence="2">
    <location>
        <begin position="18"/>
        <end position="271"/>
    </location>
</feature>
<dbReference type="SUPFAM" id="SSF53807">
    <property type="entry name" value="Helical backbone' metal receptor"/>
    <property type="match status" value="1"/>
</dbReference>
<dbReference type="NCBIfam" id="NF038402">
    <property type="entry name" value="TroA_like"/>
    <property type="match status" value="1"/>
</dbReference>
<accession>A0A1W1CXY2</accession>
<dbReference type="PANTHER" id="PTHR30535">
    <property type="entry name" value="VITAMIN B12-BINDING PROTEIN"/>
    <property type="match status" value="1"/>
</dbReference>
<evidence type="ECO:0000256" key="1">
    <source>
        <dbReference type="ARBA" id="ARBA00022729"/>
    </source>
</evidence>